<dbReference type="Proteomes" id="UP000467841">
    <property type="component" value="Unassembled WGS sequence"/>
</dbReference>
<dbReference type="Pfam" id="PF07839">
    <property type="entry name" value="CaM_binding"/>
    <property type="match status" value="1"/>
</dbReference>
<feature type="domain" description="Calmodulin-binding" evidence="2">
    <location>
        <begin position="348"/>
        <end position="460"/>
    </location>
</feature>
<evidence type="ECO:0000259" key="2">
    <source>
        <dbReference type="SMART" id="SM01054"/>
    </source>
</evidence>
<dbReference type="GO" id="GO:0005516">
    <property type="term" value="F:calmodulin binding"/>
    <property type="evidence" value="ECO:0007669"/>
    <property type="project" value="InterPro"/>
</dbReference>
<feature type="compositionally biased region" description="Basic and acidic residues" evidence="1">
    <location>
        <begin position="317"/>
        <end position="336"/>
    </location>
</feature>
<feature type="compositionally biased region" description="Basic and acidic residues" evidence="1">
    <location>
        <begin position="205"/>
        <end position="215"/>
    </location>
</feature>
<keyword evidence="4" id="KW-1185">Reference proteome</keyword>
<dbReference type="InterPro" id="IPR012417">
    <property type="entry name" value="CaM-bd_dom_pln"/>
</dbReference>
<proteinExistence type="predicted"/>
<feature type="compositionally biased region" description="Polar residues" evidence="1">
    <location>
        <begin position="290"/>
        <end position="315"/>
    </location>
</feature>
<feature type="compositionally biased region" description="Basic and acidic residues" evidence="1">
    <location>
        <begin position="378"/>
        <end position="390"/>
    </location>
</feature>
<dbReference type="PANTHER" id="PTHR33349:SF41">
    <property type="entry name" value="EMB|CAB62594.1"/>
    <property type="match status" value="1"/>
</dbReference>
<protein>
    <recommendedName>
        <fullName evidence="2">Calmodulin-binding domain-containing protein</fullName>
    </recommendedName>
</protein>
<accession>A0A6D2I381</accession>
<reference evidence="3" key="1">
    <citation type="submission" date="2020-01" db="EMBL/GenBank/DDBJ databases">
        <authorList>
            <person name="Mishra B."/>
        </authorList>
    </citation>
    <scope>NUCLEOTIDE SEQUENCE [LARGE SCALE GENOMIC DNA]</scope>
</reference>
<feature type="compositionally biased region" description="Low complexity" evidence="1">
    <location>
        <begin position="275"/>
        <end position="284"/>
    </location>
</feature>
<feature type="compositionally biased region" description="Basic residues" evidence="1">
    <location>
        <begin position="106"/>
        <end position="123"/>
    </location>
</feature>
<feature type="compositionally biased region" description="Polar residues" evidence="1">
    <location>
        <begin position="160"/>
        <end position="170"/>
    </location>
</feature>
<name>A0A6D2I381_9BRAS</name>
<evidence type="ECO:0000256" key="1">
    <source>
        <dbReference type="SAM" id="MobiDB-lite"/>
    </source>
</evidence>
<evidence type="ECO:0000313" key="3">
    <source>
        <dbReference type="EMBL" id="CAA7022479.1"/>
    </source>
</evidence>
<evidence type="ECO:0000313" key="4">
    <source>
        <dbReference type="Proteomes" id="UP000467841"/>
    </source>
</evidence>
<feature type="region of interest" description="Disordered" evidence="1">
    <location>
        <begin position="1"/>
        <end position="27"/>
    </location>
</feature>
<feature type="region of interest" description="Disordered" evidence="1">
    <location>
        <begin position="157"/>
        <end position="390"/>
    </location>
</feature>
<sequence>MAEENNSDVKEVEKCVGTNPPVMSEEEIDKCVEPNTPVMSEEGSVGTVIIKDVEDVTSVVSSKGQEECTSETNEVPPKPQVANVRRHSTGTIGTRAGKLQVQSRYRGNHHVPSRHEHCKHGGNKRCDGQDNAVKVKPWKMARRKSVDEVSKVVKVETSSLTRKSLGSVTRQIPVITKPESSQAGKRDVLAVKKKPCASVKSESSSVKDESEMAKETRKKKETQSGSKNVSGLRNEKSNSAVKKVSRISDGESSKVSAPKNKEKAISGEDVKEKTVCVVESSVKGVKSEKQPTTMRSGHKSLNGSKQIPGTISSGLTKKKESVAEDLKGINTKPEKKIRAKKTGVKVTTPKQLSFKKGKTLELKPESSSPRWHKFRRRAVQEQKPQTEGRKKVLKEVVVTKSDACEGSKRAKVVLKHRKVEGKKKMVTLFNSVIEETYNKLTKVRKHKVKALIGAFETVISLQDAKTKPQSKATTSASQVSPLSSEQ</sequence>
<dbReference type="EMBL" id="CACVBM020000699">
    <property type="protein sequence ID" value="CAA7022479.1"/>
    <property type="molecule type" value="Genomic_DNA"/>
</dbReference>
<feature type="region of interest" description="Disordered" evidence="1">
    <location>
        <begin position="100"/>
        <end position="130"/>
    </location>
</feature>
<dbReference type="PANTHER" id="PTHR33349">
    <property type="entry name" value="EMB|CAB62594.1"/>
    <property type="match status" value="1"/>
</dbReference>
<dbReference type="SMART" id="SM01054">
    <property type="entry name" value="CaM_binding"/>
    <property type="match status" value="1"/>
</dbReference>
<dbReference type="AlphaFoldDB" id="A0A6D2I381"/>
<organism evidence="3 4">
    <name type="scientific">Microthlaspi erraticum</name>
    <dbReference type="NCBI Taxonomy" id="1685480"/>
    <lineage>
        <taxon>Eukaryota</taxon>
        <taxon>Viridiplantae</taxon>
        <taxon>Streptophyta</taxon>
        <taxon>Embryophyta</taxon>
        <taxon>Tracheophyta</taxon>
        <taxon>Spermatophyta</taxon>
        <taxon>Magnoliopsida</taxon>
        <taxon>eudicotyledons</taxon>
        <taxon>Gunneridae</taxon>
        <taxon>Pentapetalae</taxon>
        <taxon>rosids</taxon>
        <taxon>malvids</taxon>
        <taxon>Brassicales</taxon>
        <taxon>Brassicaceae</taxon>
        <taxon>Coluteocarpeae</taxon>
        <taxon>Microthlaspi</taxon>
    </lineage>
</organism>
<feature type="compositionally biased region" description="Basic and acidic residues" evidence="1">
    <location>
        <begin position="259"/>
        <end position="274"/>
    </location>
</feature>
<comment type="caution">
    <text evidence="3">The sequence shown here is derived from an EMBL/GenBank/DDBJ whole genome shotgun (WGS) entry which is preliminary data.</text>
</comment>
<gene>
    <name evidence="3" type="ORF">MERR_LOCUS9714</name>
</gene>
<feature type="region of interest" description="Disordered" evidence="1">
    <location>
        <begin position="462"/>
        <end position="486"/>
    </location>
</feature>
<dbReference type="OrthoDB" id="766386at2759"/>
<feature type="compositionally biased region" description="Polar residues" evidence="1">
    <location>
        <begin position="467"/>
        <end position="486"/>
    </location>
</feature>